<name>A0A0J9EM74_AJEDA</name>
<protein>
    <submittedName>
        <fullName evidence="1">Uncharacterized protein</fullName>
    </submittedName>
</protein>
<reference evidence="1" key="1">
    <citation type="submission" date="2010-03" db="EMBL/GenBank/DDBJ databases">
        <title>Annotation of Blastomyces dermatitidis strain ATCC 18188.</title>
        <authorList>
            <consortium name="The Broad Institute Genome Sequencing Platform"/>
            <consortium name="Broad Institute Genome Sequencing Center for Infectious Disease."/>
            <person name="Cuomo C."/>
            <person name="Klein B."/>
            <person name="Sullivan T."/>
            <person name="Heitman J."/>
            <person name="Young S."/>
            <person name="Zeng Q."/>
            <person name="Gargeya S."/>
            <person name="Alvarado L."/>
            <person name="Berlin A.M."/>
            <person name="Chapman S.B."/>
            <person name="Chen Z."/>
            <person name="Freedman E."/>
            <person name="Gellesch M."/>
            <person name="Goldberg J."/>
            <person name="Griggs A."/>
            <person name="Gujja S."/>
            <person name="Heilman E."/>
            <person name="Heiman D."/>
            <person name="Howarth C."/>
            <person name="Mehta T."/>
            <person name="Neiman D."/>
            <person name="Pearson M."/>
            <person name="Roberts A."/>
            <person name="Saif S."/>
            <person name="Shea T."/>
            <person name="Shenoy N."/>
            <person name="Sisk P."/>
            <person name="Stolte C."/>
            <person name="Sykes S."/>
            <person name="White J."/>
            <person name="Yandava C."/>
            <person name="Haas B."/>
            <person name="Nusbaum C."/>
            <person name="Birren B."/>
        </authorList>
    </citation>
    <scope>NUCLEOTIDE SEQUENCE</scope>
    <source>
        <strain evidence="1">ATCC 18188</strain>
    </source>
</reference>
<evidence type="ECO:0000313" key="1">
    <source>
        <dbReference type="EMBL" id="KMW67428.1"/>
    </source>
</evidence>
<gene>
    <name evidence="1" type="ORF">BDDG_12115</name>
</gene>
<dbReference type="Proteomes" id="UP000007802">
    <property type="component" value="Unassembled WGS sequence"/>
</dbReference>
<dbReference type="EMBL" id="GG749424">
    <property type="protein sequence ID" value="KMW67428.1"/>
    <property type="molecule type" value="Genomic_DNA"/>
</dbReference>
<organism evidence="1">
    <name type="scientific">Ajellomyces dermatitidis (strain ATCC 18188 / CBS 674.68)</name>
    <name type="common">Blastomyces dermatitidis</name>
    <dbReference type="NCBI Taxonomy" id="653446"/>
    <lineage>
        <taxon>Eukaryota</taxon>
        <taxon>Fungi</taxon>
        <taxon>Dikarya</taxon>
        <taxon>Ascomycota</taxon>
        <taxon>Pezizomycotina</taxon>
        <taxon>Eurotiomycetes</taxon>
        <taxon>Eurotiomycetidae</taxon>
        <taxon>Onygenales</taxon>
        <taxon>Ajellomycetaceae</taxon>
        <taxon>Blastomyces</taxon>
    </lineage>
</organism>
<sequence>MPALLLLLLILLSYVSYIDIKFLQDLRLLLRLLNLLNDPSPRSGARGNKPWNVQPSNLGGMGCCWRLKVRHQATAQLSNYQIIHCTICLQIRAVIGRTAHYDLSCISLPAR</sequence>
<accession>A0A0J9EM74</accession>
<dbReference type="AlphaFoldDB" id="A0A0J9EM74"/>
<proteinExistence type="predicted"/>